<name>A0A2N6Q8R5_9BACT</name>
<evidence type="ECO:0000313" key="2">
    <source>
        <dbReference type="Proteomes" id="UP000235661"/>
    </source>
</evidence>
<dbReference type="Proteomes" id="UP000235661">
    <property type="component" value="Unassembled WGS sequence"/>
</dbReference>
<gene>
    <name evidence="1" type="ORF">CJ232_01075</name>
</gene>
<dbReference type="AlphaFoldDB" id="A0A2N6Q8R5"/>
<accession>A0A2N6Q8R5</accession>
<organism evidence="1 2">
    <name type="scientific">Hoylesella timonensis</name>
    <dbReference type="NCBI Taxonomy" id="386414"/>
    <lineage>
        <taxon>Bacteria</taxon>
        <taxon>Pseudomonadati</taxon>
        <taxon>Bacteroidota</taxon>
        <taxon>Bacteroidia</taxon>
        <taxon>Bacteroidales</taxon>
        <taxon>Prevotellaceae</taxon>
        <taxon>Hoylesella</taxon>
    </lineage>
</organism>
<dbReference type="EMBL" id="PNGI01000001">
    <property type="protein sequence ID" value="PMC11373.1"/>
    <property type="molecule type" value="Genomic_DNA"/>
</dbReference>
<sequence>MLQPPRKGKKEKKKTRHRYNVFNNNRLQTSLKIRVFATNFAVGCFHASFERLFVKKIQHLFFFHVAYHPYYLRYFFCVVSQYKISPFNKRAGRYKHCFANNMDENKG</sequence>
<evidence type="ECO:0000313" key="1">
    <source>
        <dbReference type="EMBL" id="PMC11373.1"/>
    </source>
</evidence>
<reference evidence="1 2" key="1">
    <citation type="submission" date="2017-09" db="EMBL/GenBank/DDBJ databases">
        <title>Bacterial strain isolated from the female urinary microbiota.</title>
        <authorList>
            <person name="Thomas-White K."/>
            <person name="Kumar N."/>
            <person name="Forster S."/>
            <person name="Putonti C."/>
            <person name="Lawley T."/>
            <person name="Wolfe A.J."/>
        </authorList>
    </citation>
    <scope>NUCLEOTIDE SEQUENCE [LARGE SCALE GENOMIC DNA]</scope>
    <source>
        <strain evidence="1 2">UMB0818</strain>
    </source>
</reference>
<dbReference type="STRING" id="1122992.GCA_000455445_01652"/>
<proteinExistence type="predicted"/>
<comment type="caution">
    <text evidence="1">The sequence shown here is derived from an EMBL/GenBank/DDBJ whole genome shotgun (WGS) entry which is preliminary data.</text>
</comment>
<protein>
    <submittedName>
        <fullName evidence="1">Uncharacterized protein</fullName>
    </submittedName>
</protein>